<dbReference type="AlphaFoldDB" id="A0A3P1C216"/>
<organism evidence="1 2">
    <name type="scientific">Larkinella rosea</name>
    <dbReference type="NCBI Taxonomy" id="2025312"/>
    <lineage>
        <taxon>Bacteria</taxon>
        <taxon>Pseudomonadati</taxon>
        <taxon>Bacteroidota</taxon>
        <taxon>Cytophagia</taxon>
        <taxon>Cytophagales</taxon>
        <taxon>Spirosomataceae</taxon>
        <taxon>Larkinella</taxon>
    </lineage>
</organism>
<dbReference type="Proteomes" id="UP000271925">
    <property type="component" value="Unassembled WGS sequence"/>
</dbReference>
<dbReference type="PANTHER" id="PTHR34859">
    <property type="entry name" value="UNNAMED PRODUCT"/>
    <property type="match status" value="1"/>
</dbReference>
<dbReference type="RefSeq" id="WP_124872034.1">
    <property type="nucleotide sequence ID" value="NZ_RQJO01000007.1"/>
</dbReference>
<keyword evidence="2" id="KW-1185">Reference proteome</keyword>
<accession>A0A3P1C216</accession>
<evidence type="ECO:0000313" key="2">
    <source>
        <dbReference type="Proteomes" id="UP000271925"/>
    </source>
</evidence>
<name>A0A3P1C216_9BACT</name>
<dbReference type="EMBL" id="RQJO01000007">
    <property type="protein sequence ID" value="RRB07308.1"/>
    <property type="molecule type" value="Genomic_DNA"/>
</dbReference>
<reference evidence="1 2" key="1">
    <citation type="submission" date="2018-11" db="EMBL/GenBank/DDBJ databases">
        <authorList>
            <person name="Zhou Z."/>
            <person name="Wang G."/>
        </authorList>
    </citation>
    <scope>NUCLEOTIDE SEQUENCE [LARGE SCALE GENOMIC DNA]</scope>
    <source>
        <strain evidence="1 2">KCTC52004</strain>
    </source>
</reference>
<dbReference type="OrthoDB" id="1112547at2"/>
<dbReference type="PANTHER" id="PTHR34859:SF2">
    <property type="entry name" value="LYSM DOMAIN-CONTAINING PROTEIN"/>
    <property type="match status" value="1"/>
</dbReference>
<gene>
    <name evidence="1" type="ORF">EHT25_05905</name>
</gene>
<sequence length="439" mass="47056">MKTILLYGLFCFIMIRVNGQNLDDPRVFNASFYLNSYPDLKNAFQTDAEQAKQHWLTYGIKEGRQAIATFNAPYYLSIYPDLQNAFGPTNYEEAIRHWLRFGINEGRTGVRPPAVSSNPIPGQAVPDADMCWAASYGRGAGTFPDQCGPGQEYDAGLCYPKCQTGYAGVGPVCWASCPTGFRDDGAFCAKPAAYGRGAGYPWKFGDTPFSLDGARARCQKDNPQGCEKSGEIIYPKCKPGFYPVGCCVCSPNCPTGFTDIGVSCTKPSYGRGAGTIPQSCSGGKENQAGLCYASCETGFHGVGPVCWANECPSVFPFKCAAGCAKSSGECISATLNQVVTPLEMVGNIVGIAFTGGGSAVAKSAAKTSTKTIARVTIKEQLKRKAREMGKELAESTVENAANTFYEAQLTGEFSWEDLDPTGVANVVKAFNKPLCKDFK</sequence>
<evidence type="ECO:0000313" key="1">
    <source>
        <dbReference type="EMBL" id="RRB07308.1"/>
    </source>
</evidence>
<protein>
    <submittedName>
        <fullName evidence="1">Uncharacterized protein</fullName>
    </submittedName>
</protein>
<comment type="caution">
    <text evidence="1">The sequence shown here is derived from an EMBL/GenBank/DDBJ whole genome shotgun (WGS) entry which is preliminary data.</text>
</comment>
<proteinExistence type="predicted"/>